<feature type="chain" id="PRO_5039050104" description="Thrombospondin type 3 repeat-containing protein" evidence="4">
    <location>
        <begin position="29"/>
        <end position="883"/>
    </location>
</feature>
<feature type="compositionally biased region" description="Basic and acidic residues" evidence="3">
    <location>
        <begin position="859"/>
        <end position="873"/>
    </location>
</feature>
<protein>
    <recommendedName>
        <fullName evidence="7">Thrombospondin type 3 repeat-containing protein</fullName>
    </recommendedName>
</protein>
<reference evidence="5 6" key="1">
    <citation type="submission" date="2020-02" db="EMBL/GenBank/DDBJ databases">
        <title>Whole-genome analyses of novel actinobacteria.</title>
        <authorList>
            <person name="Sahin N."/>
        </authorList>
    </citation>
    <scope>NUCLEOTIDE SEQUENCE [LARGE SCALE GENOMIC DNA]</scope>
    <source>
        <strain evidence="5 6">KC13</strain>
    </source>
</reference>
<evidence type="ECO:0008006" key="7">
    <source>
        <dbReference type="Google" id="ProtNLM"/>
    </source>
</evidence>
<dbReference type="Pfam" id="PF02412">
    <property type="entry name" value="TSP_3"/>
    <property type="match status" value="3"/>
</dbReference>
<dbReference type="AlphaFoldDB" id="A0A6M1R4W4"/>
<evidence type="ECO:0000256" key="3">
    <source>
        <dbReference type="SAM" id="MobiDB-lite"/>
    </source>
</evidence>
<evidence type="ECO:0000313" key="6">
    <source>
        <dbReference type="Proteomes" id="UP000483261"/>
    </source>
</evidence>
<dbReference type="GO" id="GO:0008237">
    <property type="term" value="F:metallopeptidase activity"/>
    <property type="evidence" value="ECO:0007669"/>
    <property type="project" value="InterPro"/>
</dbReference>
<keyword evidence="2" id="KW-0106">Calcium</keyword>
<feature type="region of interest" description="Disordered" evidence="3">
    <location>
        <begin position="408"/>
        <end position="431"/>
    </location>
</feature>
<feature type="compositionally biased region" description="Acidic residues" evidence="3">
    <location>
        <begin position="844"/>
        <end position="858"/>
    </location>
</feature>
<dbReference type="InterPro" id="IPR028974">
    <property type="entry name" value="TSP_type-3_rpt"/>
</dbReference>
<feature type="region of interest" description="Disordered" evidence="3">
    <location>
        <begin position="814"/>
        <end position="883"/>
    </location>
</feature>
<feature type="compositionally biased region" description="Basic and acidic residues" evidence="3">
    <location>
        <begin position="322"/>
        <end position="331"/>
    </location>
</feature>
<feature type="region of interest" description="Disordered" evidence="3">
    <location>
        <begin position="322"/>
        <end position="378"/>
    </location>
</feature>
<keyword evidence="6" id="KW-1185">Reference proteome</keyword>
<dbReference type="PANTHER" id="PTHR10199">
    <property type="entry name" value="THROMBOSPONDIN"/>
    <property type="match status" value="1"/>
</dbReference>
<organism evidence="5 6">
    <name type="scientific">Nocardioides turkmenicus</name>
    <dbReference type="NCBI Taxonomy" id="2711220"/>
    <lineage>
        <taxon>Bacteria</taxon>
        <taxon>Bacillati</taxon>
        <taxon>Actinomycetota</taxon>
        <taxon>Actinomycetes</taxon>
        <taxon>Propionibacteriales</taxon>
        <taxon>Nocardioidaceae</taxon>
        <taxon>Nocardioides</taxon>
    </lineage>
</organism>
<feature type="signal peptide" evidence="4">
    <location>
        <begin position="1"/>
        <end position="28"/>
    </location>
</feature>
<feature type="compositionally biased region" description="Low complexity" evidence="3">
    <location>
        <begin position="565"/>
        <end position="582"/>
    </location>
</feature>
<dbReference type="InterPro" id="IPR024079">
    <property type="entry name" value="MetalloPept_cat_dom_sf"/>
</dbReference>
<dbReference type="SUPFAM" id="SSF55486">
    <property type="entry name" value="Metalloproteases ('zincins'), catalytic domain"/>
    <property type="match status" value="1"/>
</dbReference>
<dbReference type="Gene3D" id="3.40.390.10">
    <property type="entry name" value="Collagenase (Catalytic Domain)"/>
    <property type="match status" value="1"/>
</dbReference>
<feature type="region of interest" description="Disordered" evidence="3">
    <location>
        <begin position="557"/>
        <end position="582"/>
    </location>
</feature>
<accession>A0A6M1R4W4</accession>
<gene>
    <name evidence="5" type="ORF">G5C66_20650</name>
</gene>
<sequence length="883" mass="92406">MPHRIQRPLFALVGALLLVAGIVLTAPAAPASPADDYVGPYFGDGNLPPGCVRDHSRDNPDNICYHGKTGLNALDSPKVDVAVVVPASPTAERDLRIMKQAADAWAGGIHYLSDEMGLDWLRDGVEFTISPHIIELVDGKAPSTYPLYDPEIVILASNPAGGLGIGVDPTYLTTALGILDENAVPCHNIENPFSLETWEGMPGYDGHHGDGGGYYVEDCGGAGGNVCFSVNGAVDPVPGKTDAFSLFDLVLHETGHCLTLGHVGDGAEGEWGPVPTTDIMAYSYDPPGQSKCVSTLNVEAFATRMSRYLDVDGDGAVSDADHLHANDRIGDGDPFQVQHPDNHRYASSTGSAWDCPQPDVGTTPAAEETDWTPVPVDTHSPVLTVDSPEHGAETSDGHVHVSGTVERRPIDAGPTQPYASHDDPAGDSSSTYGDIERLEVEATALDLVATIKVADLWPDDVVGLPQYSVSIGGRQFDSKVTQSGVATYDHSMERAVPAEWSAWDASADTVRFRIPRSYLERDAKVTAPYDVFALSGYTTPNKVWTIVTDDRAPDAGSIDVAAPDSGATGTTSASSGRATGSAAGSLMDPIVLERSEGNTFTVADSSLGLVPEAGHHFTLSVPEVSTVELALSWDDASDLDMYVTGAATGRAASAGQPERVVLEGVEGDLDIRIDPYLVVGVPETTYTLTATVVGTGGDTDGDGVVDADDRCPENPGPAPTGCPDGDGDGVPDVYDLCPDEPGNGANGCPIPATEHVRVYVDGALVASEDVDTAGGEKLDTYALDVAVPEGTHEITVEWEDDGTVIASADRTVVHTAPGVDRDDDGVSDDSDNCVRHPNPGQADMDGDGAGDACDVDIDGDGHSNAKERARGTDPYDPLSRPGR</sequence>
<dbReference type="Gene3D" id="4.10.1080.10">
    <property type="entry name" value="TSP type-3 repeat"/>
    <property type="match status" value="1"/>
</dbReference>
<name>A0A6M1R4W4_9ACTN</name>
<proteinExistence type="predicted"/>
<feature type="compositionally biased region" description="Acidic residues" evidence="3">
    <location>
        <begin position="821"/>
        <end position="831"/>
    </location>
</feature>
<evidence type="ECO:0000256" key="4">
    <source>
        <dbReference type="SAM" id="SignalP"/>
    </source>
</evidence>
<evidence type="ECO:0000313" key="5">
    <source>
        <dbReference type="EMBL" id="NGN95136.1"/>
    </source>
</evidence>
<dbReference type="EMBL" id="JAALAA010000020">
    <property type="protein sequence ID" value="NGN95136.1"/>
    <property type="molecule type" value="Genomic_DNA"/>
</dbReference>
<dbReference type="GO" id="GO:0007155">
    <property type="term" value="P:cell adhesion"/>
    <property type="evidence" value="ECO:0007669"/>
    <property type="project" value="InterPro"/>
</dbReference>
<dbReference type="GO" id="GO:0005509">
    <property type="term" value="F:calcium ion binding"/>
    <property type="evidence" value="ECO:0007669"/>
    <property type="project" value="InterPro"/>
</dbReference>
<dbReference type="SUPFAM" id="SSF103647">
    <property type="entry name" value="TSP type-3 repeat"/>
    <property type="match status" value="2"/>
</dbReference>
<keyword evidence="1 4" id="KW-0732">Signal</keyword>
<dbReference type="Proteomes" id="UP000483261">
    <property type="component" value="Unassembled WGS sequence"/>
</dbReference>
<comment type="caution">
    <text evidence="5">The sequence shown here is derived from an EMBL/GenBank/DDBJ whole genome shotgun (WGS) entry which is preliminary data.</text>
</comment>
<dbReference type="InterPro" id="IPR003367">
    <property type="entry name" value="Thrombospondin_3-like_rpt"/>
</dbReference>
<evidence type="ECO:0000256" key="1">
    <source>
        <dbReference type="ARBA" id="ARBA00022729"/>
    </source>
</evidence>
<evidence type="ECO:0000256" key="2">
    <source>
        <dbReference type="ARBA" id="ARBA00022837"/>
    </source>
</evidence>